<dbReference type="Proteomes" id="UP000054721">
    <property type="component" value="Unassembled WGS sequence"/>
</dbReference>
<proteinExistence type="predicted"/>
<dbReference type="EMBL" id="JYDW01000142">
    <property type="protein sequence ID" value="KRZ54259.1"/>
    <property type="molecule type" value="Genomic_DNA"/>
</dbReference>
<reference evidence="1 2" key="1">
    <citation type="submission" date="2015-05" db="EMBL/GenBank/DDBJ databases">
        <title>Evolution of Trichinella species and genotypes.</title>
        <authorList>
            <person name="Korhonen P.K."/>
            <person name="Edoardo P."/>
            <person name="Giuseppe L.R."/>
            <person name="Gasser R.B."/>
        </authorList>
    </citation>
    <scope>NUCLEOTIDE SEQUENCE [LARGE SCALE GENOMIC DNA]</scope>
    <source>
        <strain evidence="1">ISS10</strain>
    </source>
</reference>
<gene>
    <name evidence="1" type="ORF">T02_4894</name>
</gene>
<sequence length="70" mass="7961">MSMRVVDLKIFSTNLHQLDVFRFAICLPSTLFLSTQLTRKKKKQFAQFCKRVVIEAGGDAIVECQISSHS</sequence>
<dbReference type="AlphaFoldDB" id="A0A0V1L3Z2"/>
<accession>A0A0V1L3Z2</accession>
<protein>
    <submittedName>
        <fullName evidence="1">Uncharacterized protein</fullName>
    </submittedName>
</protein>
<organism evidence="1 2">
    <name type="scientific">Trichinella nativa</name>
    <dbReference type="NCBI Taxonomy" id="6335"/>
    <lineage>
        <taxon>Eukaryota</taxon>
        <taxon>Metazoa</taxon>
        <taxon>Ecdysozoa</taxon>
        <taxon>Nematoda</taxon>
        <taxon>Enoplea</taxon>
        <taxon>Dorylaimia</taxon>
        <taxon>Trichinellida</taxon>
        <taxon>Trichinellidae</taxon>
        <taxon>Trichinella</taxon>
    </lineage>
</organism>
<evidence type="ECO:0000313" key="1">
    <source>
        <dbReference type="EMBL" id="KRZ54259.1"/>
    </source>
</evidence>
<keyword evidence="2" id="KW-1185">Reference proteome</keyword>
<evidence type="ECO:0000313" key="2">
    <source>
        <dbReference type="Proteomes" id="UP000054721"/>
    </source>
</evidence>
<name>A0A0V1L3Z2_9BILA</name>
<comment type="caution">
    <text evidence="1">The sequence shown here is derived from an EMBL/GenBank/DDBJ whole genome shotgun (WGS) entry which is preliminary data.</text>
</comment>